<dbReference type="PATRIC" id="fig|1450449.3.peg.1091"/>
<sequence>MSKDDLIMRLQKSITQLKQAEKAVYREEMTHASVYVENAKGILMKLGQIK</sequence>
<accession>A0A011NCQ7</accession>
<organism evidence="1 2">
    <name type="scientific">Mannheimia granulomatis</name>
    <dbReference type="NCBI Taxonomy" id="85402"/>
    <lineage>
        <taxon>Bacteria</taxon>
        <taxon>Pseudomonadati</taxon>
        <taxon>Pseudomonadota</taxon>
        <taxon>Gammaproteobacteria</taxon>
        <taxon>Pasteurellales</taxon>
        <taxon>Pasteurellaceae</taxon>
        <taxon>Mannheimia</taxon>
    </lineage>
</organism>
<dbReference type="EMBL" id="JANJ01000004">
    <property type="protein sequence ID" value="EXI62200.1"/>
    <property type="molecule type" value="Genomic_DNA"/>
</dbReference>
<name>A0A011NCQ7_9PAST</name>
<dbReference type="Proteomes" id="UP000054123">
    <property type="component" value="Unassembled WGS sequence"/>
</dbReference>
<keyword evidence="2" id="KW-1185">Reference proteome</keyword>
<dbReference type="AlphaFoldDB" id="A0A011NCQ7"/>
<evidence type="ECO:0000313" key="1">
    <source>
        <dbReference type="EMBL" id="EXI62200.1"/>
    </source>
</evidence>
<protein>
    <submittedName>
        <fullName evidence="1">Uncharacterized protein</fullName>
    </submittedName>
</protein>
<evidence type="ECO:0000313" key="2">
    <source>
        <dbReference type="Proteomes" id="UP000054123"/>
    </source>
</evidence>
<gene>
    <name evidence="1" type="ORF">AK33_05580</name>
</gene>
<comment type="caution">
    <text evidence="1">The sequence shown here is derived from an EMBL/GenBank/DDBJ whole genome shotgun (WGS) entry which is preliminary data.</text>
</comment>
<dbReference type="RefSeq" id="WP_181966261.1">
    <property type="nucleotide sequence ID" value="NZ_AVSP01000014.1"/>
</dbReference>
<reference evidence="1 2" key="1">
    <citation type="journal article" date="2014" name="Genome Announc.">
        <title>Genome Sequence of a Presumptive Mannheimia haemolytica Strain with an A1/A6-Cross-Reactive Serotype from a White-Tailed Deer (Odocoileus virginianus).</title>
        <authorList>
            <person name="Lawrence P.K."/>
            <person name="Bey R.F."/>
            <person name="Wiener B."/>
            <person name="Kittichotirat W."/>
            <person name="Bumgarner R.E."/>
        </authorList>
    </citation>
    <scope>NUCLEOTIDE SEQUENCE [LARGE SCALE GENOMIC DNA]</scope>
    <source>
        <strain evidence="1 2">PKL10</strain>
    </source>
</reference>
<proteinExistence type="predicted"/>